<dbReference type="InterPro" id="IPR043129">
    <property type="entry name" value="ATPase_NBD"/>
</dbReference>
<reference evidence="1" key="1">
    <citation type="submission" date="2020-11" db="EMBL/GenBank/DDBJ databases">
        <authorList>
            <consortium name="DOE Joint Genome Institute"/>
            <person name="Ahrendt S."/>
            <person name="Riley R."/>
            <person name="Andreopoulos W."/>
            <person name="Labutti K."/>
            <person name="Pangilinan J."/>
            <person name="Ruiz-Duenas F.J."/>
            <person name="Barrasa J.M."/>
            <person name="Sanchez-Garcia M."/>
            <person name="Camarero S."/>
            <person name="Miyauchi S."/>
            <person name="Serrano A."/>
            <person name="Linde D."/>
            <person name="Babiker R."/>
            <person name="Drula E."/>
            <person name="Ayuso-Fernandez I."/>
            <person name="Pacheco R."/>
            <person name="Padilla G."/>
            <person name="Ferreira P."/>
            <person name="Barriuso J."/>
            <person name="Kellner H."/>
            <person name="Castanera R."/>
            <person name="Alfaro M."/>
            <person name="Ramirez L."/>
            <person name="Pisabarro A.G."/>
            <person name="Kuo A."/>
            <person name="Tritt A."/>
            <person name="Lipzen A."/>
            <person name="He G."/>
            <person name="Yan M."/>
            <person name="Ng V."/>
            <person name="Cullen D."/>
            <person name="Martin F."/>
            <person name="Rosso M.-N."/>
            <person name="Henrissat B."/>
            <person name="Hibbett D."/>
            <person name="Martinez A.T."/>
            <person name="Grigoriev I.V."/>
        </authorList>
    </citation>
    <scope>NUCLEOTIDE SEQUENCE</scope>
    <source>
        <strain evidence="1">CBS 506.95</strain>
    </source>
</reference>
<organism evidence="1 2">
    <name type="scientific">Crepidotus variabilis</name>
    <dbReference type="NCBI Taxonomy" id="179855"/>
    <lineage>
        <taxon>Eukaryota</taxon>
        <taxon>Fungi</taxon>
        <taxon>Dikarya</taxon>
        <taxon>Basidiomycota</taxon>
        <taxon>Agaricomycotina</taxon>
        <taxon>Agaricomycetes</taxon>
        <taxon>Agaricomycetidae</taxon>
        <taxon>Agaricales</taxon>
        <taxon>Agaricineae</taxon>
        <taxon>Crepidotaceae</taxon>
        <taxon>Crepidotus</taxon>
    </lineage>
</organism>
<evidence type="ECO:0000313" key="1">
    <source>
        <dbReference type="EMBL" id="KAF9523665.1"/>
    </source>
</evidence>
<evidence type="ECO:0000313" key="2">
    <source>
        <dbReference type="Proteomes" id="UP000807306"/>
    </source>
</evidence>
<keyword evidence="2" id="KW-1185">Reference proteome</keyword>
<dbReference type="AlphaFoldDB" id="A0A9P6E721"/>
<evidence type="ECO:0008006" key="3">
    <source>
        <dbReference type="Google" id="ProtNLM"/>
    </source>
</evidence>
<dbReference type="SUPFAM" id="SSF53067">
    <property type="entry name" value="Actin-like ATPase domain"/>
    <property type="match status" value="2"/>
</dbReference>
<dbReference type="PANTHER" id="PTHR14187:SF5">
    <property type="entry name" value="HEAT SHOCK 70 KDA PROTEIN 12A"/>
    <property type="match status" value="1"/>
</dbReference>
<sequence>MSTAKTSSRKAYSGSRRKLVLAFDVGTTFSGISYCILDPGQIPGVKAVTRFPAQEAASGSSKIPTIIYYDPKGKVRAVGAEAAQESIYDAAIDGKWYKAEWFKLHLRSEFTSSKNLHESIPDLPPKKTVVDVLADFLGYLFSCASTYIRETYPNGDSLWNSFASAADSLKSTQTDGIQFILSHPNGWEGKEQAQMRQAAVNAKLVPDTTEGHKRVSFVTEGEASLHFAVENGLLASAIDGEEIVVVDAGGGTIDVSTYKRSGGGGQKIFEEVAVPKCFFHGSVFVTLAAKDFIQKKLSDSPFIDDLDHITSCFDKTTKTRFRKAEDPQYIKFGSARDNDPDVHVRFGQMRLAGNEVAEFFEPSVNCVMEAVLEQIIRDNSNIKHMVLVGGFGSSDWLYQQVKDKLAGKELTITRPESSLNKAVSNGAISFHLDHYVRTRVAKVTYGCRIHLPYDPKDPEHIKRSKHRFTDPDGSLRINGCFRTVLKKDTQVTEEQDFKYSLYRHAHDAKNEALNRAKVRVACYRGDLENPEWVDQDANNFTTLFTLSTNSEDVPRTKKYTWAGKSFYMVKYDLVIKFGLTELQAYLEWSDKGVEKRSAATIIYDV</sequence>
<protein>
    <recommendedName>
        <fullName evidence="3">Heat shock 70 kDa protein 12A</fullName>
    </recommendedName>
</protein>
<dbReference type="OrthoDB" id="2963168at2759"/>
<proteinExistence type="predicted"/>
<accession>A0A9P6E721</accession>
<dbReference type="CDD" id="cd10170">
    <property type="entry name" value="ASKHA_NBD_HSP70"/>
    <property type="match status" value="1"/>
</dbReference>
<dbReference type="EMBL" id="MU157912">
    <property type="protein sequence ID" value="KAF9523665.1"/>
    <property type="molecule type" value="Genomic_DNA"/>
</dbReference>
<dbReference type="Proteomes" id="UP000807306">
    <property type="component" value="Unassembled WGS sequence"/>
</dbReference>
<name>A0A9P6E721_9AGAR</name>
<dbReference type="PANTHER" id="PTHR14187">
    <property type="entry name" value="ALPHA KINASE/ELONGATION FACTOR 2 KINASE"/>
    <property type="match status" value="1"/>
</dbReference>
<comment type="caution">
    <text evidence="1">The sequence shown here is derived from an EMBL/GenBank/DDBJ whole genome shotgun (WGS) entry which is preliminary data.</text>
</comment>
<dbReference type="Gene3D" id="3.30.420.40">
    <property type="match status" value="1"/>
</dbReference>
<gene>
    <name evidence="1" type="ORF">CPB83DRAFT_657624</name>
</gene>